<keyword evidence="1" id="KW-0560">Oxidoreductase</keyword>
<sequence length="321" mass="35873">MPSIARRACLTRLMISPAVARRSMATVRSALPHEQRTQAEPRESVLEPVILANIKDVNDNIRLLRLNAVDAAHTIKFLPGQWIDTFIPGLTSAGGFTITSTPSQARPSNHYPPFLELAIQKSANPPAKWLWRPEDEILGSQLVVRVGGSFTYPPPRLDVRQVDRLVFVAGGVGINPLISIFSQLLRNHPSTRPREMHFLYATKADSELDTQKILFLPRLMDLVAAVADPNVTLSLFVTGTGDSGAIEHGRLPNRTFGRRLREEDLRSAIDGHKQNVFGAQHDRQRTLCYVCGPPSMTDEIVQFLSREEGMSEARVLCEKWW</sequence>
<dbReference type="PANTHER" id="PTHR46505">
    <property type="entry name" value="OXIDOREDUCTASE NAD-BINDING DOMAIN-CONTAINING PROTEIN 1"/>
    <property type="match status" value="1"/>
</dbReference>
<evidence type="ECO:0000259" key="3">
    <source>
        <dbReference type="PROSITE" id="PS51384"/>
    </source>
</evidence>
<dbReference type="SUPFAM" id="SSF52343">
    <property type="entry name" value="Ferredoxin reductase-like, C-terminal NADP-linked domain"/>
    <property type="match status" value="1"/>
</dbReference>
<reference evidence="4" key="1">
    <citation type="submission" date="2021-12" db="EMBL/GenBank/DDBJ databases">
        <authorList>
            <person name="Zaccaron A."/>
            <person name="Stergiopoulos I."/>
        </authorList>
    </citation>
    <scope>NUCLEOTIDE SEQUENCE</scope>
    <source>
        <strain evidence="4">Race5_Kim</strain>
    </source>
</reference>
<proteinExistence type="predicted"/>
<organism evidence="4 5">
    <name type="scientific">Passalora fulva</name>
    <name type="common">Tomato leaf mold</name>
    <name type="synonym">Cladosporium fulvum</name>
    <dbReference type="NCBI Taxonomy" id="5499"/>
    <lineage>
        <taxon>Eukaryota</taxon>
        <taxon>Fungi</taxon>
        <taxon>Dikarya</taxon>
        <taxon>Ascomycota</taxon>
        <taxon>Pezizomycotina</taxon>
        <taxon>Dothideomycetes</taxon>
        <taxon>Dothideomycetidae</taxon>
        <taxon>Mycosphaerellales</taxon>
        <taxon>Mycosphaerellaceae</taxon>
        <taxon>Fulvia</taxon>
    </lineage>
</organism>
<dbReference type="PROSITE" id="PS51384">
    <property type="entry name" value="FAD_FR"/>
    <property type="match status" value="1"/>
</dbReference>
<dbReference type="Pfam" id="PF08030">
    <property type="entry name" value="NAD_binding_6"/>
    <property type="match status" value="1"/>
</dbReference>
<dbReference type="InterPro" id="IPR052128">
    <property type="entry name" value="Oxidoreductase_NAD-binding"/>
</dbReference>
<evidence type="ECO:0000313" key="4">
    <source>
        <dbReference type="EMBL" id="UJO12356.1"/>
    </source>
</evidence>
<dbReference type="KEGG" id="ffu:CLAFUR5_01141"/>
<accession>A0A9Q8L7S6</accession>
<name>A0A9Q8L7S6_PASFU</name>
<dbReference type="Proteomes" id="UP000756132">
    <property type="component" value="Chromosome 1"/>
</dbReference>
<dbReference type="Gene3D" id="3.40.50.80">
    <property type="entry name" value="Nucleotide-binding domain of ferredoxin-NADP reductase (FNR) module"/>
    <property type="match status" value="1"/>
</dbReference>
<dbReference type="RefSeq" id="XP_047756722.1">
    <property type="nucleotide sequence ID" value="XM_047900289.1"/>
</dbReference>
<dbReference type="InterPro" id="IPR017938">
    <property type="entry name" value="Riboflavin_synthase-like_b-brl"/>
</dbReference>
<dbReference type="PANTHER" id="PTHR46505:SF1">
    <property type="entry name" value="OXIDOREDUCTASE NAD-BINDING DOMAIN-CONTAINING PROTEIN 1"/>
    <property type="match status" value="1"/>
</dbReference>
<feature type="domain" description="FAD-binding FR-type" evidence="3">
    <location>
        <begin position="44"/>
        <end position="155"/>
    </location>
</feature>
<dbReference type="InterPro" id="IPR017927">
    <property type="entry name" value="FAD-bd_FR_type"/>
</dbReference>
<keyword evidence="5" id="KW-1185">Reference proteome</keyword>
<dbReference type="OrthoDB" id="436496at2759"/>
<evidence type="ECO:0000256" key="2">
    <source>
        <dbReference type="ARBA" id="ARBA00023027"/>
    </source>
</evidence>
<dbReference type="EMBL" id="CP090163">
    <property type="protein sequence ID" value="UJO12356.1"/>
    <property type="molecule type" value="Genomic_DNA"/>
</dbReference>
<keyword evidence="2" id="KW-0520">NAD</keyword>
<dbReference type="SUPFAM" id="SSF63380">
    <property type="entry name" value="Riboflavin synthase domain-like"/>
    <property type="match status" value="1"/>
</dbReference>
<dbReference type="GO" id="GO:0005739">
    <property type="term" value="C:mitochondrion"/>
    <property type="evidence" value="ECO:0007669"/>
    <property type="project" value="TreeGrafter"/>
</dbReference>
<dbReference type="AlphaFoldDB" id="A0A9Q8L7S6"/>
<evidence type="ECO:0000256" key="1">
    <source>
        <dbReference type="ARBA" id="ARBA00023002"/>
    </source>
</evidence>
<evidence type="ECO:0000313" key="5">
    <source>
        <dbReference type="Proteomes" id="UP000756132"/>
    </source>
</evidence>
<gene>
    <name evidence="4" type="ORF">CLAFUR5_01141</name>
</gene>
<dbReference type="GO" id="GO:0016491">
    <property type="term" value="F:oxidoreductase activity"/>
    <property type="evidence" value="ECO:0007669"/>
    <property type="project" value="UniProtKB-KW"/>
</dbReference>
<reference evidence="4" key="2">
    <citation type="journal article" date="2022" name="Microb. Genom.">
        <title>A chromosome-scale genome assembly of the tomato pathogen Cladosporium fulvum reveals a compartmentalized genome architecture and the presence of a dispensable chromosome.</title>
        <authorList>
            <person name="Zaccaron A.Z."/>
            <person name="Chen L.H."/>
            <person name="Samaras A."/>
            <person name="Stergiopoulos I."/>
        </authorList>
    </citation>
    <scope>NUCLEOTIDE SEQUENCE</scope>
    <source>
        <strain evidence="4">Race5_Kim</strain>
    </source>
</reference>
<dbReference type="CDD" id="cd00322">
    <property type="entry name" value="FNR_like"/>
    <property type="match status" value="1"/>
</dbReference>
<dbReference type="InterPro" id="IPR039261">
    <property type="entry name" value="FNR_nucleotide-bd"/>
</dbReference>
<dbReference type="InterPro" id="IPR013121">
    <property type="entry name" value="Fe_red_NAD-bd_6"/>
</dbReference>
<dbReference type="GeneID" id="71981019"/>
<protein>
    <submittedName>
        <fullName evidence="4">Oxidoreductase NAD-binding domain-containing protein 1</fullName>
    </submittedName>
</protein>